<keyword evidence="9" id="KW-0460">Magnesium</keyword>
<dbReference type="AlphaFoldDB" id="A0A382DG86"/>
<evidence type="ECO:0000256" key="9">
    <source>
        <dbReference type="ARBA" id="ARBA00022842"/>
    </source>
</evidence>
<keyword evidence="8" id="KW-0067">ATP-binding</keyword>
<proteinExistence type="inferred from homology"/>
<dbReference type="GO" id="GO:0046872">
    <property type="term" value="F:metal ion binding"/>
    <property type="evidence" value="ECO:0007669"/>
    <property type="project" value="UniProtKB-KW"/>
</dbReference>
<evidence type="ECO:0000256" key="2">
    <source>
        <dbReference type="ARBA" id="ARBA00007599"/>
    </source>
</evidence>
<accession>A0A382DG86</accession>
<comment type="subcellular location">
    <subcellularLocation>
        <location evidence="1">Cytoplasm</location>
    </subcellularLocation>
</comment>
<evidence type="ECO:0000256" key="4">
    <source>
        <dbReference type="ARBA" id="ARBA00022490"/>
    </source>
</evidence>
<dbReference type="InterPro" id="IPR027417">
    <property type="entry name" value="P-loop_NTPase"/>
</dbReference>
<evidence type="ECO:0000256" key="1">
    <source>
        <dbReference type="ARBA" id="ARBA00004496"/>
    </source>
</evidence>
<evidence type="ECO:0000256" key="5">
    <source>
        <dbReference type="ARBA" id="ARBA00022694"/>
    </source>
</evidence>
<protein>
    <recommendedName>
        <fullName evidence="3">tRNA threonylcarbamoyladenosine biosynthesis protein TsaE</fullName>
    </recommendedName>
    <alternativeName>
        <fullName evidence="10">t(6)A37 threonylcarbamoyladenosine biosynthesis protein TsaE</fullName>
    </alternativeName>
</protein>
<evidence type="ECO:0000256" key="10">
    <source>
        <dbReference type="ARBA" id="ARBA00032441"/>
    </source>
</evidence>
<keyword evidence="6" id="KW-0479">Metal-binding</keyword>
<dbReference type="NCBIfam" id="TIGR00150">
    <property type="entry name" value="T6A_YjeE"/>
    <property type="match status" value="1"/>
</dbReference>
<reference evidence="11" key="1">
    <citation type="submission" date="2018-05" db="EMBL/GenBank/DDBJ databases">
        <authorList>
            <person name="Lanie J.A."/>
            <person name="Ng W.-L."/>
            <person name="Kazmierczak K.M."/>
            <person name="Andrzejewski T.M."/>
            <person name="Davidsen T.M."/>
            <person name="Wayne K.J."/>
            <person name="Tettelin H."/>
            <person name="Glass J.I."/>
            <person name="Rusch D."/>
            <person name="Podicherti R."/>
            <person name="Tsui H.-C.T."/>
            <person name="Winkler M.E."/>
        </authorList>
    </citation>
    <scope>NUCLEOTIDE SEQUENCE</scope>
</reference>
<dbReference type="InterPro" id="IPR003442">
    <property type="entry name" value="T6A_TsaE"/>
</dbReference>
<name>A0A382DG86_9ZZZZ</name>
<dbReference type="PANTHER" id="PTHR33540:SF2">
    <property type="entry name" value="TRNA THREONYLCARBAMOYLADENOSINE BIOSYNTHESIS PROTEIN TSAE"/>
    <property type="match status" value="1"/>
</dbReference>
<keyword evidence="7" id="KW-0547">Nucleotide-binding</keyword>
<gene>
    <name evidence="11" type="ORF">METZ01_LOCUS190354</name>
</gene>
<dbReference type="GO" id="GO:0005737">
    <property type="term" value="C:cytoplasm"/>
    <property type="evidence" value="ECO:0007669"/>
    <property type="project" value="UniProtKB-SubCell"/>
</dbReference>
<feature type="non-terminal residue" evidence="11">
    <location>
        <position position="152"/>
    </location>
</feature>
<evidence type="ECO:0000256" key="6">
    <source>
        <dbReference type="ARBA" id="ARBA00022723"/>
    </source>
</evidence>
<sequence length="152" mass="16909">MFGDVNLEITATSEADTQHLAATLAPLAEVGDIISLSGDLGTGKTVFARAFINTLGENREVPSPTFTLVQSYYLNPTTVHHFDLYRLEKSEDAFELGIEELFVDGISLIEWPERLGSFLPMDRLNLIFSYSTHLSGTTTTRQIKINGPRSWQ</sequence>
<dbReference type="Pfam" id="PF02367">
    <property type="entry name" value="TsaE"/>
    <property type="match status" value="1"/>
</dbReference>
<dbReference type="GO" id="GO:0005524">
    <property type="term" value="F:ATP binding"/>
    <property type="evidence" value="ECO:0007669"/>
    <property type="project" value="UniProtKB-KW"/>
</dbReference>
<dbReference type="PANTHER" id="PTHR33540">
    <property type="entry name" value="TRNA THREONYLCARBAMOYLADENOSINE BIOSYNTHESIS PROTEIN TSAE"/>
    <property type="match status" value="1"/>
</dbReference>
<keyword evidence="5" id="KW-0819">tRNA processing</keyword>
<dbReference type="Gene3D" id="3.40.50.300">
    <property type="entry name" value="P-loop containing nucleotide triphosphate hydrolases"/>
    <property type="match status" value="1"/>
</dbReference>
<organism evidence="11">
    <name type="scientific">marine metagenome</name>
    <dbReference type="NCBI Taxonomy" id="408172"/>
    <lineage>
        <taxon>unclassified sequences</taxon>
        <taxon>metagenomes</taxon>
        <taxon>ecological metagenomes</taxon>
    </lineage>
</organism>
<evidence type="ECO:0000256" key="7">
    <source>
        <dbReference type="ARBA" id="ARBA00022741"/>
    </source>
</evidence>
<dbReference type="SUPFAM" id="SSF52540">
    <property type="entry name" value="P-loop containing nucleoside triphosphate hydrolases"/>
    <property type="match status" value="1"/>
</dbReference>
<dbReference type="EMBL" id="UINC01039266">
    <property type="protein sequence ID" value="SVB37500.1"/>
    <property type="molecule type" value="Genomic_DNA"/>
</dbReference>
<dbReference type="GO" id="GO:0002949">
    <property type="term" value="P:tRNA threonylcarbamoyladenosine modification"/>
    <property type="evidence" value="ECO:0007669"/>
    <property type="project" value="InterPro"/>
</dbReference>
<evidence type="ECO:0000256" key="3">
    <source>
        <dbReference type="ARBA" id="ARBA00019010"/>
    </source>
</evidence>
<evidence type="ECO:0000256" key="8">
    <source>
        <dbReference type="ARBA" id="ARBA00022840"/>
    </source>
</evidence>
<evidence type="ECO:0000313" key="11">
    <source>
        <dbReference type="EMBL" id="SVB37500.1"/>
    </source>
</evidence>
<comment type="similarity">
    <text evidence="2">Belongs to the TsaE family.</text>
</comment>
<keyword evidence="4" id="KW-0963">Cytoplasm</keyword>